<evidence type="ECO:0000313" key="3">
    <source>
        <dbReference type="Proteomes" id="UP000299102"/>
    </source>
</evidence>
<keyword evidence="3" id="KW-1185">Reference proteome</keyword>
<sequence>MRKLFAKTTTYWHRQIHSSLYAQPARARSSLRHIYGPIYRRAFGILDIVKRDLYCLALWLRREGAGLEERSSAGSATCRSVFWRRAPRGGAGDAGAGAGAAIVGAEAHATRETHGAHARGRLTARPPAPAACAHDRRRAISLPVRRRRRRRRRLARKNEIS</sequence>
<comment type="caution">
    <text evidence="2">The sequence shown here is derived from an EMBL/GenBank/DDBJ whole genome shotgun (WGS) entry which is preliminary data.</text>
</comment>
<proteinExistence type="predicted"/>
<dbReference type="AlphaFoldDB" id="A0A4C1VHB0"/>
<dbReference type="EMBL" id="BGZK01000341">
    <property type="protein sequence ID" value="GBP37959.1"/>
    <property type="molecule type" value="Genomic_DNA"/>
</dbReference>
<name>A0A4C1VHB0_EUMVA</name>
<dbReference type="Proteomes" id="UP000299102">
    <property type="component" value="Unassembled WGS sequence"/>
</dbReference>
<evidence type="ECO:0000313" key="2">
    <source>
        <dbReference type="EMBL" id="GBP37959.1"/>
    </source>
</evidence>
<reference evidence="2 3" key="1">
    <citation type="journal article" date="2019" name="Commun. Biol.">
        <title>The bagworm genome reveals a unique fibroin gene that provides high tensile strength.</title>
        <authorList>
            <person name="Kono N."/>
            <person name="Nakamura H."/>
            <person name="Ohtoshi R."/>
            <person name="Tomita M."/>
            <person name="Numata K."/>
            <person name="Arakawa K."/>
        </authorList>
    </citation>
    <scope>NUCLEOTIDE SEQUENCE [LARGE SCALE GENOMIC DNA]</scope>
</reference>
<evidence type="ECO:0000256" key="1">
    <source>
        <dbReference type="SAM" id="MobiDB-lite"/>
    </source>
</evidence>
<gene>
    <name evidence="2" type="ORF">EVAR_84946_1</name>
</gene>
<protein>
    <submittedName>
        <fullName evidence="2">Uncharacterized protein</fullName>
    </submittedName>
</protein>
<accession>A0A4C1VHB0</accession>
<organism evidence="2 3">
    <name type="scientific">Eumeta variegata</name>
    <name type="common">Bagworm moth</name>
    <name type="synonym">Eumeta japonica</name>
    <dbReference type="NCBI Taxonomy" id="151549"/>
    <lineage>
        <taxon>Eukaryota</taxon>
        <taxon>Metazoa</taxon>
        <taxon>Ecdysozoa</taxon>
        <taxon>Arthropoda</taxon>
        <taxon>Hexapoda</taxon>
        <taxon>Insecta</taxon>
        <taxon>Pterygota</taxon>
        <taxon>Neoptera</taxon>
        <taxon>Endopterygota</taxon>
        <taxon>Lepidoptera</taxon>
        <taxon>Glossata</taxon>
        <taxon>Ditrysia</taxon>
        <taxon>Tineoidea</taxon>
        <taxon>Psychidae</taxon>
        <taxon>Oiketicinae</taxon>
        <taxon>Eumeta</taxon>
    </lineage>
</organism>
<feature type="region of interest" description="Disordered" evidence="1">
    <location>
        <begin position="114"/>
        <end position="139"/>
    </location>
</feature>